<organism evidence="3 4">
    <name type="scientific">Sorangium cellulosum</name>
    <name type="common">Polyangium cellulosum</name>
    <dbReference type="NCBI Taxonomy" id="56"/>
    <lineage>
        <taxon>Bacteria</taxon>
        <taxon>Pseudomonadati</taxon>
        <taxon>Myxococcota</taxon>
        <taxon>Polyangia</taxon>
        <taxon>Polyangiales</taxon>
        <taxon>Polyangiaceae</taxon>
        <taxon>Sorangium</taxon>
    </lineage>
</organism>
<dbReference type="PROSITE" id="PS00409">
    <property type="entry name" value="PROKAR_NTER_METHYL"/>
    <property type="match status" value="1"/>
</dbReference>
<dbReference type="Proteomes" id="UP000075502">
    <property type="component" value="Unassembled WGS sequence"/>
</dbReference>
<dbReference type="EMBL" id="JELX01004468">
    <property type="protein sequence ID" value="KYF47797.1"/>
    <property type="molecule type" value="Genomic_DNA"/>
</dbReference>
<reference evidence="4 5" key="1">
    <citation type="submission" date="2014-02" db="EMBL/GenBank/DDBJ databases">
        <title>The small core and large imbalanced accessory genome model reveals a collaborative survival strategy of Sorangium cellulosum strains in nature.</title>
        <authorList>
            <person name="Han K."/>
            <person name="Peng R."/>
            <person name="Blom J."/>
            <person name="Li Y.-Z."/>
        </authorList>
    </citation>
    <scope>NUCLEOTIDE SEQUENCE [LARGE SCALE GENOMIC DNA]</scope>
    <source>
        <strain evidence="3 4">So0007-03</strain>
        <strain evidence="2 5">So0157-18</strain>
    </source>
</reference>
<keyword evidence="1" id="KW-1133">Transmembrane helix</keyword>
<sequence length="204" mass="21326">MPSTTAIRGRGFTLIEIMIVVAIVGVLAALAVFGVRSYLSSAKTAEAKQTVGAIARSAVTQYERDLSISQILPATGGSAASTHILCDSATQVPLDPARVRGRKYQPSTAPGVDFMSGTALAGWQCLGFSIEAPIYFQYSYRVGGSYVSELLPGAPLPTGAEAFEAAARGDLDGDGFTSTIVRTGEVRDGEIALSTVLYTNIDPE</sequence>
<protein>
    <submittedName>
        <fullName evidence="3">Pilin</fullName>
    </submittedName>
</protein>
<feature type="transmembrane region" description="Helical" evidence="1">
    <location>
        <begin position="12"/>
        <end position="35"/>
    </location>
</feature>
<dbReference type="SMR" id="A0A150TG36"/>
<evidence type="ECO:0000313" key="4">
    <source>
        <dbReference type="Proteomes" id="UP000075502"/>
    </source>
</evidence>
<evidence type="ECO:0000313" key="5">
    <source>
        <dbReference type="Proteomes" id="UP000075604"/>
    </source>
</evidence>
<dbReference type="Proteomes" id="UP000075604">
    <property type="component" value="Unassembled WGS sequence"/>
</dbReference>
<evidence type="ECO:0000256" key="1">
    <source>
        <dbReference type="SAM" id="Phobius"/>
    </source>
</evidence>
<dbReference type="Gene3D" id="3.30.700.10">
    <property type="entry name" value="Glycoprotein, Type 4 Pilin"/>
    <property type="match status" value="1"/>
</dbReference>
<dbReference type="EMBL" id="JEME01002658">
    <property type="protein sequence ID" value="KYG03602.1"/>
    <property type="molecule type" value="Genomic_DNA"/>
</dbReference>
<dbReference type="NCBIfam" id="TIGR02532">
    <property type="entry name" value="IV_pilin_GFxxxE"/>
    <property type="match status" value="1"/>
</dbReference>
<name>A0A150TG36_SORCE</name>
<proteinExistence type="predicted"/>
<evidence type="ECO:0000313" key="2">
    <source>
        <dbReference type="EMBL" id="KYF47797.1"/>
    </source>
</evidence>
<dbReference type="Pfam" id="PF07963">
    <property type="entry name" value="N_methyl"/>
    <property type="match status" value="1"/>
</dbReference>
<keyword evidence="1" id="KW-0812">Transmembrane</keyword>
<keyword evidence="1" id="KW-0472">Membrane</keyword>
<dbReference type="InterPro" id="IPR012902">
    <property type="entry name" value="N_methyl_site"/>
</dbReference>
<dbReference type="AlphaFoldDB" id="A0A150TG36"/>
<accession>A0A150TG36</accession>
<comment type="caution">
    <text evidence="3">The sequence shown here is derived from an EMBL/GenBank/DDBJ whole genome shotgun (WGS) entry which is preliminary data.</text>
</comment>
<dbReference type="InterPro" id="IPR045584">
    <property type="entry name" value="Pilin-like"/>
</dbReference>
<dbReference type="SUPFAM" id="SSF54523">
    <property type="entry name" value="Pili subunits"/>
    <property type="match status" value="1"/>
</dbReference>
<evidence type="ECO:0000313" key="3">
    <source>
        <dbReference type="EMBL" id="KYG03602.1"/>
    </source>
</evidence>
<gene>
    <name evidence="2" type="ORF">BE04_41640</name>
    <name evidence="3" type="ORF">BE21_50940</name>
</gene>